<reference evidence="5 7" key="2">
    <citation type="journal article" date="2014" name="PLoS Genet.">
        <title>Phylogenetically driven sequencing of extremely halophilic archaea reveals strategies for static and dynamic osmo-response.</title>
        <authorList>
            <person name="Becker E.A."/>
            <person name="Seitzer P.M."/>
            <person name="Tritt A."/>
            <person name="Larsen D."/>
            <person name="Krusor M."/>
            <person name="Yao A.I."/>
            <person name="Wu D."/>
            <person name="Madern D."/>
            <person name="Eisen J.A."/>
            <person name="Darling A.E."/>
            <person name="Facciotti M.T."/>
        </authorList>
    </citation>
    <scope>NUCLEOTIDE SEQUENCE [LARGE SCALE GENOMIC DNA]</scope>
    <source>
        <strain evidence="5">B3</strain>
        <strain evidence="7">DSM 18796 / CECT 7217 / JCM 14584 / KCTC 4019 / B3</strain>
    </source>
</reference>
<keyword evidence="1" id="KW-0472">Membrane</keyword>
<geneLocation type="plasmid" evidence="4 6">
    <name>3</name>
</geneLocation>
<dbReference type="KEGG" id="hje:HacjB3_19108"/>
<keyword evidence="3" id="KW-0614">Plasmid</keyword>
<geneLocation type="plasmid" evidence="3 6">
    <name>1</name>
</geneLocation>
<evidence type="ECO:0000256" key="1">
    <source>
        <dbReference type="SAM" id="Phobius"/>
    </source>
</evidence>
<dbReference type="Pfam" id="PF07885">
    <property type="entry name" value="Ion_trans_2"/>
    <property type="match status" value="1"/>
</dbReference>
<dbReference type="PATRIC" id="fig|795797.18.peg.3061"/>
<evidence type="ECO:0000313" key="5">
    <source>
        <dbReference type="EMBL" id="ELY41146.1"/>
    </source>
</evidence>
<dbReference type="RefSeq" id="WP_008414051.1">
    <property type="nucleotide sequence ID" value="NC_014298.1"/>
</dbReference>
<accession>D8JAY2</accession>
<dbReference type="EMBL" id="CP002063">
    <property type="protein sequence ID" value="ADJ16435.1"/>
    <property type="molecule type" value="Genomic_DNA"/>
</dbReference>
<dbReference type="KEGG" id="hje:HacjB3_15376"/>
<dbReference type="OrthoDB" id="199127at2157"/>
<evidence type="ECO:0000313" key="4">
    <source>
        <dbReference type="EMBL" id="ADJ17159.1"/>
    </source>
</evidence>
<evidence type="ECO:0000313" key="3">
    <source>
        <dbReference type="EMBL" id="ADJ16435.1"/>
    </source>
</evidence>
<dbReference type="Gene3D" id="1.10.287.70">
    <property type="match status" value="1"/>
</dbReference>
<evidence type="ECO:0000313" key="7">
    <source>
        <dbReference type="Proteomes" id="UP000011645"/>
    </source>
</evidence>
<evidence type="ECO:0000313" key="6">
    <source>
        <dbReference type="Proteomes" id="UP000000390"/>
    </source>
</evidence>
<dbReference type="GeneID" id="9420880"/>
<dbReference type="eggNOG" id="arCOG03127">
    <property type="taxonomic scope" value="Archaea"/>
</dbReference>
<feature type="domain" description="Potassium channel" evidence="2">
    <location>
        <begin position="143"/>
        <end position="192"/>
    </location>
</feature>
<gene>
    <name evidence="3" type="ordered locus">HacjB3_15376</name>
    <name evidence="4" type="ordered locus">HacjB3_19108</name>
    <name evidence="5" type="ORF">C497_01872</name>
</gene>
<sequence>MIPEDESLGAVVADGNVDLLDKAIWTYGALQTISRENKLNQQASEYYVRQHDTQRRQVWARGQYLRWAKAEGARWVMQYGEGIWNVVYTALVVIVLSAVLYPLSAVGGLRRSSSGAALTYATGGPLDPSTVTGIRNLVAILAESLYFSVVTFTTLGYGDWVPLGYAKGLAMAESLIGTFIASLLIYVLARRVMW</sequence>
<keyword evidence="7" id="KW-1185">Reference proteome</keyword>
<proteinExistence type="predicted"/>
<dbReference type="Proteomes" id="UP000000390">
    <property type="component" value="Plasmid 3"/>
</dbReference>
<feature type="transmembrane region" description="Helical" evidence="1">
    <location>
        <begin position="83"/>
        <end position="103"/>
    </location>
</feature>
<protein>
    <submittedName>
        <fullName evidence="3">Ion transport 2 domain protein</fullName>
    </submittedName>
    <submittedName>
        <fullName evidence="5">Ion transport 2 domain-containing protein</fullName>
    </submittedName>
</protein>
<dbReference type="EMBL" id="CP002065">
    <property type="protein sequence ID" value="ADJ17159.1"/>
    <property type="molecule type" value="Genomic_DNA"/>
</dbReference>
<keyword evidence="1" id="KW-1133">Transmembrane helix</keyword>
<organism evidence="3 6">
    <name type="scientific">Halalkalicoccus jeotgali (strain DSM 18796 / CECT 7217 / JCM 14584 / KCTC 4019 / B3)</name>
    <dbReference type="NCBI Taxonomy" id="795797"/>
    <lineage>
        <taxon>Archaea</taxon>
        <taxon>Methanobacteriati</taxon>
        <taxon>Methanobacteriota</taxon>
        <taxon>Stenosarchaea group</taxon>
        <taxon>Halobacteria</taxon>
        <taxon>Halobacteriales</taxon>
        <taxon>Halococcaceae</taxon>
        <taxon>Halalkalicoccus</taxon>
    </lineage>
</organism>
<feature type="transmembrane region" description="Helical" evidence="1">
    <location>
        <begin position="169"/>
        <end position="189"/>
    </location>
</feature>
<name>D8JAY2_HALJB</name>
<dbReference type="InterPro" id="IPR013099">
    <property type="entry name" value="K_chnl_dom"/>
</dbReference>
<reference evidence="3 6" key="1">
    <citation type="journal article" date="2010" name="J. Bacteriol.">
        <title>Complete genome sequence of Halalkalicoccus jeotgali B3(T), an extremely halophilic archaeon.</title>
        <authorList>
            <person name="Roh S.W."/>
            <person name="Nam Y.D."/>
            <person name="Nam S.H."/>
            <person name="Choi S.H."/>
            <person name="Park H.S."/>
            <person name="Bae J.W."/>
        </authorList>
    </citation>
    <scope>NUCLEOTIDE SEQUENCE [LARGE SCALE GENOMIC DNA]</scope>
    <source>
        <strain evidence="3">B3</strain>
        <strain evidence="6">DSM 18796 / CECT 7217 / JCM 14584 / KCTC 4019 / B3</strain>
        <plasmid evidence="6">1</plasmid>
        <plasmid evidence="6">3</plasmid>
    </source>
</reference>
<dbReference type="Proteomes" id="UP000011645">
    <property type="component" value="Unassembled WGS sequence"/>
</dbReference>
<dbReference type="Proteomes" id="UP000000390">
    <property type="component" value="Plasmid 1"/>
</dbReference>
<dbReference type="SUPFAM" id="SSF81324">
    <property type="entry name" value="Voltage-gated potassium channels"/>
    <property type="match status" value="1"/>
</dbReference>
<keyword evidence="1" id="KW-0812">Transmembrane</keyword>
<feature type="transmembrane region" description="Helical" evidence="1">
    <location>
        <begin position="137"/>
        <end position="157"/>
    </location>
</feature>
<evidence type="ECO:0000259" key="2">
    <source>
        <dbReference type="Pfam" id="PF07885"/>
    </source>
</evidence>
<dbReference type="HOGENOM" id="CLU_1399699_0_0_2"/>
<dbReference type="EMBL" id="AOHV01000006">
    <property type="protein sequence ID" value="ELY41146.1"/>
    <property type="molecule type" value="Genomic_DNA"/>
</dbReference>
<dbReference type="AlphaFoldDB" id="D8JAY2"/>